<evidence type="ECO:0000313" key="2">
    <source>
        <dbReference type="EMBL" id="OQV17388.1"/>
    </source>
</evidence>
<organism evidence="2 3">
    <name type="scientific">Hypsibius exemplaris</name>
    <name type="common">Freshwater tardigrade</name>
    <dbReference type="NCBI Taxonomy" id="2072580"/>
    <lineage>
        <taxon>Eukaryota</taxon>
        <taxon>Metazoa</taxon>
        <taxon>Ecdysozoa</taxon>
        <taxon>Tardigrada</taxon>
        <taxon>Eutardigrada</taxon>
        <taxon>Parachela</taxon>
        <taxon>Hypsibioidea</taxon>
        <taxon>Hypsibiidae</taxon>
        <taxon>Hypsibius</taxon>
    </lineage>
</organism>
<accession>A0A1W0WQA7</accession>
<dbReference type="AlphaFoldDB" id="A0A1W0WQA7"/>
<feature type="transmembrane region" description="Helical" evidence="1">
    <location>
        <begin position="134"/>
        <end position="161"/>
    </location>
</feature>
<feature type="transmembrane region" description="Helical" evidence="1">
    <location>
        <begin position="103"/>
        <end position="122"/>
    </location>
</feature>
<feature type="transmembrane region" description="Helical" evidence="1">
    <location>
        <begin position="205"/>
        <end position="225"/>
    </location>
</feature>
<feature type="transmembrane region" description="Helical" evidence="1">
    <location>
        <begin position="63"/>
        <end position="83"/>
    </location>
</feature>
<keyword evidence="1" id="KW-0472">Membrane</keyword>
<dbReference type="Proteomes" id="UP000192578">
    <property type="component" value="Unassembled WGS sequence"/>
</dbReference>
<keyword evidence="1" id="KW-0812">Transmembrane</keyword>
<reference evidence="3" key="1">
    <citation type="submission" date="2017-01" db="EMBL/GenBank/DDBJ databases">
        <title>Comparative genomics of anhydrobiosis in the tardigrade Hypsibius dujardini.</title>
        <authorList>
            <person name="Yoshida Y."/>
            <person name="Koutsovoulos G."/>
            <person name="Laetsch D."/>
            <person name="Stevens L."/>
            <person name="Kumar S."/>
            <person name="Horikawa D."/>
            <person name="Ishino K."/>
            <person name="Komine S."/>
            <person name="Tomita M."/>
            <person name="Blaxter M."/>
            <person name="Arakawa K."/>
        </authorList>
    </citation>
    <scope>NUCLEOTIDE SEQUENCE [LARGE SCALE GENOMIC DNA]</scope>
    <source>
        <strain evidence="3">Z151</strain>
    </source>
</reference>
<name>A0A1W0WQA7_HYPEX</name>
<comment type="caution">
    <text evidence="2">The sequence shown here is derived from an EMBL/GenBank/DDBJ whole genome shotgun (WGS) entry which is preliminary data.</text>
</comment>
<protein>
    <submittedName>
        <fullName evidence="2">Uncharacterized protein</fullName>
    </submittedName>
</protein>
<evidence type="ECO:0000313" key="3">
    <source>
        <dbReference type="Proteomes" id="UP000192578"/>
    </source>
</evidence>
<dbReference type="EMBL" id="MTYJ01000061">
    <property type="protein sequence ID" value="OQV17388.1"/>
    <property type="molecule type" value="Genomic_DNA"/>
</dbReference>
<keyword evidence="1" id="KW-1133">Transmembrane helix</keyword>
<evidence type="ECO:0000256" key="1">
    <source>
        <dbReference type="SAM" id="Phobius"/>
    </source>
</evidence>
<proteinExistence type="predicted"/>
<gene>
    <name evidence="2" type="ORF">BV898_08493</name>
</gene>
<sequence>MDLLKGYRFIAKKIQPTPPKRLSGTAGIHVQTIENGGGFRRKQLIHELSSSENYAPVPYRKSIATLALIEVLLGFVIIILQIISNGQASYKSHEKSFVRYVELGLFGSIVTVLAGASGFVVSREHMHPRARYHLFLFTFILTSWSVINDFLLAILHCGLISTDGRNSTLLDSNGTIISVASEVGYLAGLRDETEESARTAYNLKVALLVFFLTAAACLAPSTALLTHNLMAGYHNYCNPKRESMKRRSVMMKSVSQESDMDLAAAGLCNGRTNKIDCRTYPVHENYLPLLVALDS</sequence>
<keyword evidence="3" id="KW-1185">Reference proteome</keyword>